<sequence length="85" mass="9373">MHVPDEHARDVRVRHLREPVAVRRACLRLWVVPVRPARVAAGVRCGGCAAAVRVRPGEWRVVLCACRPPAPDTIFPEGTDKASMV</sequence>
<comment type="caution">
    <text evidence="1">The sequence shown here is derived from an EMBL/GenBank/DDBJ whole genome shotgun (WGS) entry which is preliminary data.</text>
</comment>
<keyword evidence="2" id="KW-1185">Reference proteome</keyword>
<protein>
    <submittedName>
        <fullName evidence="1">Uncharacterized protein</fullName>
    </submittedName>
</protein>
<proteinExistence type="predicted"/>
<gene>
    <name evidence="1" type="ORF">GCM10010492_15100</name>
</gene>
<reference evidence="1 2" key="1">
    <citation type="journal article" date="2019" name="Int. J. Syst. Evol. Microbiol.">
        <title>The Global Catalogue of Microorganisms (GCM) 10K type strain sequencing project: providing services to taxonomists for standard genome sequencing and annotation.</title>
        <authorList>
            <consortium name="The Broad Institute Genomics Platform"/>
            <consortium name="The Broad Institute Genome Sequencing Center for Infectious Disease"/>
            <person name="Wu L."/>
            <person name="Ma J."/>
        </authorList>
    </citation>
    <scope>NUCLEOTIDE SEQUENCE [LARGE SCALE GENOMIC DNA]</scope>
    <source>
        <strain evidence="1 2">JCM 3380</strain>
    </source>
</reference>
<name>A0ABN0TCE6_9PSEU</name>
<dbReference type="Proteomes" id="UP001500416">
    <property type="component" value="Unassembled WGS sequence"/>
</dbReference>
<evidence type="ECO:0000313" key="2">
    <source>
        <dbReference type="Proteomes" id="UP001500416"/>
    </source>
</evidence>
<accession>A0ABN0TCE6</accession>
<dbReference type="EMBL" id="BAAABU010000002">
    <property type="protein sequence ID" value="GAA0218186.1"/>
    <property type="molecule type" value="Genomic_DNA"/>
</dbReference>
<evidence type="ECO:0000313" key="1">
    <source>
        <dbReference type="EMBL" id="GAA0218186.1"/>
    </source>
</evidence>
<organism evidence="1 2">
    <name type="scientific">Saccharothrix mutabilis subsp. mutabilis</name>
    <dbReference type="NCBI Taxonomy" id="66855"/>
    <lineage>
        <taxon>Bacteria</taxon>
        <taxon>Bacillati</taxon>
        <taxon>Actinomycetota</taxon>
        <taxon>Actinomycetes</taxon>
        <taxon>Pseudonocardiales</taxon>
        <taxon>Pseudonocardiaceae</taxon>
        <taxon>Saccharothrix</taxon>
    </lineage>
</organism>